<accession>A0AAD5Y4E1</accession>
<name>A0AAD5Y4E1_9FUNG</name>
<feature type="transmembrane region" description="Helical" evidence="15">
    <location>
        <begin position="461"/>
        <end position="482"/>
    </location>
</feature>
<evidence type="ECO:0000256" key="8">
    <source>
        <dbReference type="ARBA" id="ARBA00022824"/>
    </source>
</evidence>
<comment type="subcellular location">
    <subcellularLocation>
        <location evidence="2">Endoplasmic reticulum membrane</location>
        <topology evidence="2">Multi-pass membrane protein</topology>
    </subcellularLocation>
</comment>
<organism evidence="17 18">
    <name type="scientific">Boothiomyces macroporosus</name>
    <dbReference type="NCBI Taxonomy" id="261099"/>
    <lineage>
        <taxon>Eukaryota</taxon>
        <taxon>Fungi</taxon>
        <taxon>Fungi incertae sedis</taxon>
        <taxon>Chytridiomycota</taxon>
        <taxon>Chytridiomycota incertae sedis</taxon>
        <taxon>Chytridiomycetes</taxon>
        <taxon>Rhizophydiales</taxon>
        <taxon>Terramycetaceae</taxon>
        <taxon>Boothiomyces</taxon>
    </lineage>
</organism>
<evidence type="ECO:0000256" key="7">
    <source>
        <dbReference type="ARBA" id="ARBA00022801"/>
    </source>
</evidence>
<evidence type="ECO:0000256" key="14">
    <source>
        <dbReference type="RuleBase" id="RU361240"/>
    </source>
</evidence>
<keyword evidence="7 14" id="KW-0378">Hydrolase</keyword>
<dbReference type="Gene3D" id="3.40.630.10">
    <property type="entry name" value="Zn peptidases"/>
    <property type="match status" value="1"/>
</dbReference>
<dbReference type="InterPro" id="IPR045175">
    <property type="entry name" value="M28_fam"/>
</dbReference>
<evidence type="ECO:0000256" key="4">
    <source>
        <dbReference type="ARBA" id="ARBA00022670"/>
    </source>
</evidence>
<comment type="cofactor">
    <cofactor evidence="1">
        <name>Zn(2+)</name>
        <dbReference type="ChEBI" id="CHEBI:29105"/>
    </cofactor>
</comment>
<keyword evidence="18" id="KW-1185">Reference proteome</keyword>
<dbReference type="CDD" id="cd03875">
    <property type="entry name" value="M28_Fxna_like"/>
    <property type="match status" value="1"/>
</dbReference>
<dbReference type="GO" id="GO:0008235">
    <property type="term" value="F:metalloexopeptidase activity"/>
    <property type="evidence" value="ECO:0007669"/>
    <property type="project" value="InterPro"/>
</dbReference>
<evidence type="ECO:0000256" key="11">
    <source>
        <dbReference type="ARBA" id="ARBA00023049"/>
    </source>
</evidence>
<dbReference type="AlphaFoldDB" id="A0AAD5Y4E1"/>
<evidence type="ECO:0000256" key="2">
    <source>
        <dbReference type="ARBA" id="ARBA00004477"/>
    </source>
</evidence>
<dbReference type="SUPFAM" id="SSF53187">
    <property type="entry name" value="Zn-dependent exopeptidases"/>
    <property type="match status" value="1"/>
</dbReference>
<feature type="domain" description="Peptidase M28" evidence="16">
    <location>
        <begin position="123"/>
        <end position="310"/>
    </location>
</feature>
<keyword evidence="5 15" id="KW-0812">Transmembrane</keyword>
<dbReference type="GO" id="GO:0005789">
    <property type="term" value="C:endoplasmic reticulum membrane"/>
    <property type="evidence" value="ECO:0007669"/>
    <property type="project" value="UniProtKB-SubCell"/>
</dbReference>
<evidence type="ECO:0000256" key="10">
    <source>
        <dbReference type="ARBA" id="ARBA00022989"/>
    </source>
</evidence>
<dbReference type="PANTHER" id="PTHR12147">
    <property type="entry name" value="METALLOPEPTIDASE M28 FAMILY MEMBER"/>
    <property type="match status" value="1"/>
</dbReference>
<evidence type="ECO:0000256" key="3">
    <source>
        <dbReference type="ARBA" id="ARBA00010918"/>
    </source>
</evidence>
<evidence type="ECO:0000256" key="1">
    <source>
        <dbReference type="ARBA" id="ARBA00001947"/>
    </source>
</evidence>
<comment type="similarity">
    <text evidence="3 14">Belongs to the peptidase M28 family.</text>
</comment>
<dbReference type="Pfam" id="PF04389">
    <property type="entry name" value="Peptidase_M28"/>
    <property type="match status" value="1"/>
</dbReference>
<dbReference type="EC" id="3.4.-.-" evidence="14"/>
<keyword evidence="11" id="KW-0482">Metalloprotease</keyword>
<feature type="transmembrane region" description="Helical" evidence="15">
    <location>
        <begin position="494"/>
        <end position="512"/>
    </location>
</feature>
<gene>
    <name evidence="17" type="ORF">HK103_006776</name>
</gene>
<evidence type="ECO:0000256" key="5">
    <source>
        <dbReference type="ARBA" id="ARBA00022692"/>
    </source>
</evidence>
<evidence type="ECO:0000256" key="12">
    <source>
        <dbReference type="ARBA" id="ARBA00023136"/>
    </source>
</evidence>
<dbReference type="FunFam" id="3.40.630.10:FF:000008">
    <property type="entry name" value="Endoplasmic reticulum metallopeptidase 1"/>
    <property type="match status" value="1"/>
</dbReference>
<keyword evidence="12 15" id="KW-0472">Membrane</keyword>
<dbReference type="EMBL" id="JADGKB010000076">
    <property type="protein sequence ID" value="KAJ3254880.1"/>
    <property type="molecule type" value="Genomic_DNA"/>
</dbReference>
<reference evidence="17" key="1">
    <citation type="submission" date="2020-05" db="EMBL/GenBank/DDBJ databases">
        <title>Phylogenomic resolution of chytrid fungi.</title>
        <authorList>
            <person name="Stajich J.E."/>
            <person name="Amses K."/>
            <person name="Simmons R."/>
            <person name="Seto K."/>
            <person name="Myers J."/>
            <person name="Bonds A."/>
            <person name="Quandt C.A."/>
            <person name="Barry K."/>
            <person name="Liu P."/>
            <person name="Grigoriev I."/>
            <person name="Longcore J.E."/>
            <person name="James T.Y."/>
        </authorList>
    </citation>
    <scope>NUCLEOTIDE SEQUENCE</scope>
    <source>
        <strain evidence="17">PLAUS21</strain>
    </source>
</reference>
<feature type="transmembrane region" description="Helical" evidence="15">
    <location>
        <begin position="414"/>
        <end position="433"/>
    </location>
</feature>
<evidence type="ECO:0000256" key="6">
    <source>
        <dbReference type="ARBA" id="ARBA00022723"/>
    </source>
</evidence>
<protein>
    <recommendedName>
        <fullName evidence="14">Peptide hydrolase</fullName>
        <ecNumber evidence="14">3.4.-.-</ecNumber>
    </recommendedName>
</protein>
<evidence type="ECO:0000256" key="13">
    <source>
        <dbReference type="ARBA" id="ARBA00023180"/>
    </source>
</evidence>
<evidence type="ECO:0000313" key="17">
    <source>
        <dbReference type="EMBL" id="KAJ3254880.1"/>
    </source>
</evidence>
<feature type="transmembrane region" description="Helical" evidence="15">
    <location>
        <begin position="379"/>
        <end position="402"/>
    </location>
</feature>
<feature type="transmembrane region" description="Helical" evidence="15">
    <location>
        <begin position="349"/>
        <end position="367"/>
    </location>
</feature>
<feature type="transmembrane region" description="Helical" evidence="15">
    <location>
        <begin position="12"/>
        <end position="31"/>
    </location>
</feature>
<keyword evidence="9 14" id="KW-0862">Zinc</keyword>
<keyword evidence="10 15" id="KW-1133">Transmembrane helix</keyword>
<dbReference type="PANTHER" id="PTHR12147:SF22">
    <property type="entry name" value="ENDOPLASMIC RETICULUM METALLOPEPTIDASE 1"/>
    <property type="match status" value="1"/>
</dbReference>
<keyword evidence="6 14" id="KW-0479">Metal-binding</keyword>
<evidence type="ECO:0000256" key="9">
    <source>
        <dbReference type="ARBA" id="ARBA00022833"/>
    </source>
</evidence>
<proteinExistence type="inferred from homology"/>
<evidence type="ECO:0000259" key="16">
    <source>
        <dbReference type="Pfam" id="PF04389"/>
    </source>
</evidence>
<keyword evidence="4 14" id="KW-0645">Protease</keyword>
<dbReference type="GO" id="GO:0046872">
    <property type="term" value="F:metal ion binding"/>
    <property type="evidence" value="ECO:0007669"/>
    <property type="project" value="UniProtKB-KW"/>
</dbReference>
<keyword evidence="13" id="KW-0325">Glycoprotein</keyword>
<keyword evidence="8" id="KW-0256">Endoplasmic reticulum</keyword>
<evidence type="ECO:0000256" key="15">
    <source>
        <dbReference type="SAM" id="Phobius"/>
    </source>
</evidence>
<dbReference type="GO" id="GO:0006508">
    <property type="term" value="P:proteolysis"/>
    <property type="evidence" value="ECO:0007669"/>
    <property type="project" value="UniProtKB-KW"/>
</dbReference>
<evidence type="ECO:0000313" key="18">
    <source>
        <dbReference type="Proteomes" id="UP001210925"/>
    </source>
</evidence>
<dbReference type="InterPro" id="IPR048024">
    <property type="entry name" value="Fxna-like_M28_dom"/>
</dbReference>
<dbReference type="Proteomes" id="UP001210925">
    <property type="component" value="Unassembled WGS sequence"/>
</dbReference>
<dbReference type="InterPro" id="IPR007484">
    <property type="entry name" value="Peptidase_M28"/>
</dbReference>
<comment type="caution">
    <text evidence="17">The sequence shown here is derived from an EMBL/GenBank/DDBJ whole genome shotgun (WGS) entry which is preliminary data.</text>
</comment>
<sequence length="746" mass="83940">MTGKTVEFKYKSTFAILLVWLLSIAFGIYRLDHLPEPQAKTDLDYFSEGNCFDIIKVLSSDIGMRVVGTPQETKAKEYIIDYINNLKKSSKNEMEVIIQNAHGSHRFDFMGEPVIKVYSNVTNIIVRLTCDTCSKDAILLNSHFDSSIVTPGAADDAAGVAIMLELIRLFSKKEIKNSIVFLFNGAEETLQDATHAFVTQHELAPTIKAVLNLEAMGAKGKEILFQANSKALVDAYKHVPRPHASSLSNDVFGTGLILSDTDFRQFVQYGNLVGLDFAFYQNSYQYHTTMDTIENIQAGSIQHFGDNIYSILEHIVNLDKLDFEFDSNTVYYDLMGYSMVQYDKSVANVVHYVVVVISLLVCLNQSRVLNMNLIDSLKVVLGFIVSIFSSIVTTIIASLFLATINPMSWFSNEYFAVYLWGLSFAVGLTWLSLNTSDFEHYRLERKAFLAGRIGPEAPVDILVPVVTCIALIISQAYLLLPLSFRFRSADRKRIFAVTSLLSLGSVIYFTQVSPYTVQAPKRLFASYMENTTSGERGVHVSFADIGRKQPVLTAISQELGVPPTQRYGRQIDKDWSTLFPFSHFVENYYFNLTDKIPSSSVDVKPTIVSSSTINSDNTRTIKLRVDYPHFIWTVLSFQAKVKSWSLSVPPPDHIHHTIRHVGGDSFSPHWDIEFTIEGTDPLEIEVSGVERDGFRYLESNSSPHGMKWIWSDHFESASVLSRVERVAPKWTSGMYVGVVIVNHIIE</sequence>